<organism evidence="2 3">
    <name type="scientific">Catonella morbi ATCC 51271</name>
    <dbReference type="NCBI Taxonomy" id="592026"/>
    <lineage>
        <taxon>Bacteria</taxon>
        <taxon>Bacillati</taxon>
        <taxon>Bacillota</taxon>
        <taxon>Clostridia</taxon>
        <taxon>Lachnospirales</taxon>
        <taxon>Lachnospiraceae</taxon>
        <taxon>Catonella</taxon>
    </lineage>
</organism>
<dbReference type="Proteomes" id="UP000018227">
    <property type="component" value="Unassembled WGS sequence"/>
</dbReference>
<protein>
    <submittedName>
        <fullName evidence="2">Putative DNA replication protein DnaC</fullName>
    </submittedName>
</protein>
<keyword evidence="3" id="KW-1185">Reference proteome</keyword>
<dbReference type="CDD" id="cd00009">
    <property type="entry name" value="AAA"/>
    <property type="match status" value="1"/>
</dbReference>
<sequence length="328" mass="37181">MGLTNSDYEAVMREYDSIRYVNAELLKKRIEEAYNKIPELKVLEDEMITESAKLAKDSMFISDEAYAKAKEALDKKRTELAYKREELLIKNGYDKDYLSKIYSCPLCKDTGFVNGNKCECFKSIAARQIYSNPAYMMADKTADFKYFREDYYKDNTPNGSDDAGKNALDAFSKLKNMADNFDTQARNFVIYGGVGVGKTFLASCLANALIKDGRSVVFLTAFRFFDIFEKYTFRRDEADENTSIPSTEPLFDCDLLVIDDIGTEVSNSFTTSKLFDCLNERILRNKATVISTNLSPALIKATYSDRIFSRLVGSYSLLTLVGEDARMA</sequence>
<feature type="domain" description="AAA+ ATPase" evidence="1">
    <location>
        <begin position="184"/>
        <end position="313"/>
    </location>
</feature>
<dbReference type="Pfam" id="PF01695">
    <property type="entry name" value="IstB_IS21"/>
    <property type="match status" value="1"/>
</dbReference>
<dbReference type="AlphaFoldDB" id="V2XME3"/>
<proteinExistence type="predicted"/>
<dbReference type="EMBL" id="ACIL03000011">
    <property type="protein sequence ID" value="ESL03354.1"/>
    <property type="molecule type" value="Genomic_DNA"/>
</dbReference>
<dbReference type="GO" id="GO:0005524">
    <property type="term" value="F:ATP binding"/>
    <property type="evidence" value="ECO:0007669"/>
    <property type="project" value="InterPro"/>
</dbReference>
<dbReference type="PANTHER" id="PTHR30050:SF4">
    <property type="entry name" value="ATP-BINDING PROTEIN RV3427C IN INSERTION SEQUENCE-RELATED"/>
    <property type="match status" value="1"/>
</dbReference>
<gene>
    <name evidence="2" type="ORF">GCWU0000282_001344</name>
</gene>
<dbReference type="eggNOG" id="COG1484">
    <property type="taxonomic scope" value="Bacteria"/>
</dbReference>
<reference evidence="2 3" key="1">
    <citation type="submission" date="2013-06" db="EMBL/GenBank/DDBJ databases">
        <authorList>
            <person name="Weinstock G."/>
            <person name="Sodergren E."/>
            <person name="Clifton S."/>
            <person name="Fulton L."/>
            <person name="Fulton B."/>
            <person name="Courtney L."/>
            <person name="Fronick C."/>
            <person name="Harrison M."/>
            <person name="Strong C."/>
            <person name="Farmer C."/>
            <person name="Delahaunty K."/>
            <person name="Markovic C."/>
            <person name="Hall O."/>
            <person name="Minx P."/>
            <person name="Tomlinson C."/>
            <person name="Mitreva M."/>
            <person name="Nelson J."/>
            <person name="Hou S."/>
            <person name="Wollam A."/>
            <person name="Pepin K.H."/>
            <person name="Johnson M."/>
            <person name="Bhonagiri V."/>
            <person name="Nash W.E."/>
            <person name="Warren W."/>
            <person name="Chinwalla A."/>
            <person name="Mardis E.R."/>
            <person name="Wilson R.K."/>
        </authorList>
    </citation>
    <scope>NUCLEOTIDE SEQUENCE [LARGE SCALE GENOMIC DNA]</scope>
    <source>
        <strain evidence="2 3">ATCC 51271</strain>
    </source>
</reference>
<dbReference type="Gene3D" id="3.40.50.300">
    <property type="entry name" value="P-loop containing nucleotide triphosphate hydrolases"/>
    <property type="match status" value="1"/>
</dbReference>
<dbReference type="InterPro" id="IPR027417">
    <property type="entry name" value="P-loop_NTPase"/>
</dbReference>
<dbReference type="SMART" id="SM00382">
    <property type="entry name" value="AAA"/>
    <property type="match status" value="1"/>
</dbReference>
<dbReference type="PANTHER" id="PTHR30050">
    <property type="entry name" value="CHROMOSOMAL REPLICATION INITIATOR PROTEIN DNAA"/>
    <property type="match status" value="1"/>
</dbReference>
<dbReference type="InterPro" id="IPR003593">
    <property type="entry name" value="AAA+_ATPase"/>
</dbReference>
<dbReference type="STRING" id="592026.GCWU0000282_001344"/>
<dbReference type="SUPFAM" id="SSF52540">
    <property type="entry name" value="P-loop containing nucleoside triphosphate hydrolases"/>
    <property type="match status" value="1"/>
</dbReference>
<dbReference type="NCBIfam" id="NF005304">
    <property type="entry name" value="PRK06835.1"/>
    <property type="match status" value="1"/>
</dbReference>
<dbReference type="GO" id="GO:0006260">
    <property type="term" value="P:DNA replication"/>
    <property type="evidence" value="ECO:0007669"/>
    <property type="project" value="TreeGrafter"/>
</dbReference>
<name>V2XME3_9FIRM</name>
<evidence type="ECO:0000313" key="3">
    <source>
        <dbReference type="Proteomes" id="UP000018227"/>
    </source>
</evidence>
<dbReference type="OrthoDB" id="9776217at2"/>
<dbReference type="HOGENOM" id="CLU_062999_0_0_9"/>
<accession>V2XME3</accession>
<dbReference type="RefSeq" id="WP_023354224.1">
    <property type="nucleotide sequence ID" value="NZ_KI535367.1"/>
</dbReference>
<evidence type="ECO:0000259" key="1">
    <source>
        <dbReference type="SMART" id="SM00382"/>
    </source>
</evidence>
<comment type="caution">
    <text evidence="2">The sequence shown here is derived from an EMBL/GenBank/DDBJ whole genome shotgun (WGS) entry which is preliminary data.</text>
</comment>
<dbReference type="InterPro" id="IPR002611">
    <property type="entry name" value="IstB_ATP-bd"/>
</dbReference>
<evidence type="ECO:0000313" key="2">
    <source>
        <dbReference type="EMBL" id="ESL03354.1"/>
    </source>
</evidence>